<keyword evidence="6" id="KW-0472">Membrane</keyword>
<name>A0A5P2GE28_9BACT</name>
<evidence type="ECO:0000256" key="6">
    <source>
        <dbReference type="ARBA" id="ARBA00023136"/>
    </source>
</evidence>
<evidence type="ECO:0000256" key="1">
    <source>
        <dbReference type="ARBA" id="ARBA00004442"/>
    </source>
</evidence>
<comment type="subcellular location">
    <subcellularLocation>
        <location evidence="1">Cell outer membrane</location>
    </subcellularLocation>
</comment>
<evidence type="ECO:0000313" key="9">
    <source>
        <dbReference type="Proteomes" id="UP000292424"/>
    </source>
</evidence>
<dbReference type="PANTHER" id="PTHR30026">
    <property type="entry name" value="OUTER MEMBRANE PROTEIN TOLC"/>
    <property type="match status" value="1"/>
</dbReference>
<dbReference type="EMBL" id="CP044016">
    <property type="protein sequence ID" value="QES89861.1"/>
    <property type="molecule type" value="Genomic_DNA"/>
</dbReference>
<evidence type="ECO:0000256" key="7">
    <source>
        <dbReference type="ARBA" id="ARBA00023237"/>
    </source>
</evidence>
<dbReference type="GO" id="GO:0015288">
    <property type="term" value="F:porin activity"/>
    <property type="evidence" value="ECO:0007669"/>
    <property type="project" value="TreeGrafter"/>
</dbReference>
<evidence type="ECO:0000256" key="5">
    <source>
        <dbReference type="ARBA" id="ARBA00022692"/>
    </source>
</evidence>
<dbReference type="AlphaFoldDB" id="A0A5P2GE28"/>
<evidence type="ECO:0000256" key="3">
    <source>
        <dbReference type="ARBA" id="ARBA00022448"/>
    </source>
</evidence>
<evidence type="ECO:0000256" key="4">
    <source>
        <dbReference type="ARBA" id="ARBA00022452"/>
    </source>
</evidence>
<gene>
    <name evidence="8" type="ORF">E0W69_014750</name>
</gene>
<dbReference type="GO" id="GO:1990281">
    <property type="term" value="C:efflux pump complex"/>
    <property type="evidence" value="ECO:0007669"/>
    <property type="project" value="TreeGrafter"/>
</dbReference>
<reference evidence="8 9" key="1">
    <citation type="submission" date="2019-09" db="EMBL/GenBank/DDBJ databases">
        <title>Complete genome sequence of Arachidicoccus sp. B3-10 isolated from apple orchard soil.</title>
        <authorList>
            <person name="Kim H.S."/>
            <person name="Han K.-I."/>
            <person name="Suh M.K."/>
            <person name="Lee K.C."/>
            <person name="Eom M.K."/>
            <person name="Kim J.-S."/>
            <person name="Kang S.W."/>
            <person name="Sin Y."/>
            <person name="Lee J.-S."/>
        </authorList>
    </citation>
    <scope>NUCLEOTIDE SEQUENCE [LARGE SCALE GENOMIC DNA]</scope>
    <source>
        <strain evidence="8 9">B3-10</strain>
    </source>
</reference>
<dbReference type="Proteomes" id="UP000292424">
    <property type="component" value="Chromosome"/>
</dbReference>
<dbReference type="SUPFAM" id="SSF56954">
    <property type="entry name" value="Outer membrane efflux proteins (OEP)"/>
    <property type="match status" value="1"/>
</dbReference>
<dbReference type="RefSeq" id="WP_131330819.1">
    <property type="nucleotide sequence ID" value="NZ_CP044016.1"/>
</dbReference>
<evidence type="ECO:0000256" key="2">
    <source>
        <dbReference type="ARBA" id="ARBA00007613"/>
    </source>
</evidence>
<dbReference type="InterPro" id="IPR003423">
    <property type="entry name" value="OMP_efflux"/>
</dbReference>
<dbReference type="GO" id="GO:0015562">
    <property type="term" value="F:efflux transmembrane transporter activity"/>
    <property type="evidence" value="ECO:0007669"/>
    <property type="project" value="InterPro"/>
</dbReference>
<dbReference type="PANTHER" id="PTHR30026:SF20">
    <property type="entry name" value="OUTER MEMBRANE PROTEIN TOLC"/>
    <property type="match status" value="1"/>
</dbReference>
<sequence>MDNLSSQSKNRLYFKTTLVVLLLLRQLNVFGQNHIFLPVDSLFKKAEENSITLNASRQKISISHYNTEIAKDKQLPSIESSALLGYISNGAVWTKSFDYMETINLPHIMNNYSVSAGVLVFGGKKLRNDVAKSKLEEQLASLDYKKDKEDIQFLLLSKYLDIFTLQNQRKVFQQNIDLAKQQYSNVEKLSKEGMVTRNDLIRSKLHITDLELQLTTVRNDILINSHDLSVVIGLPDSSIIDVDTTLYDKYYENNAYQNYVDSSNKTPEIQAALQKMKIAEKNIAIANAEKAPKVSLYAEDMLARPYLNTLDPIPQDIYWHYFTGGVKLTYNISNLYTTKKEVNKAKSNLKLAETEKDLLAQKTEMQIHKSYVKLFEAKDKFHTLQESYLLAQDNYRIVTQKYMNQLAIMTDVMDASTALLSSQLNMTNARINIIYEWYQLMKVSGNWEF</sequence>
<keyword evidence="7" id="KW-0998">Cell outer membrane</keyword>
<dbReference type="InterPro" id="IPR051906">
    <property type="entry name" value="TolC-like"/>
</dbReference>
<dbReference type="Pfam" id="PF02321">
    <property type="entry name" value="OEP"/>
    <property type="match status" value="1"/>
</dbReference>
<dbReference type="OrthoDB" id="1271612at2"/>
<protein>
    <submittedName>
        <fullName evidence="8">TolC family protein</fullName>
    </submittedName>
</protein>
<dbReference type="Gene3D" id="1.20.1600.10">
    <property type="entry name" value="Outer membrane efflux proteins (OEP)"/>
    <property type="match status" value="1"/>
</dbReference>
<dbReference type="GO" id="GO:0009279">
    <property type="term" value="C:cell outer membrane"/>
    <property type="evidence" value="ECO:0007669"/>
    <property type="project" value="UniProtKB-SubCell"/>
</dbReference>
<proteinExistence type="inferred from homology"/>
<dbReference type="KEGG" id="arac:E0W69_014750"/>
<organism evidence="8 9">
    <name type="scientific">Rhizosphaericola mali</name>
    <dbReference type="NCBI Taxonomy" id="2545455"/>
    <lineage>
        <taxon>Bacteria</taxon>
        <taxon>Pseudomonadati</taxon>
        <taxon>Bacteroidota</taxon>
        <taxon>Chitinophagia</taxon>
        <taxon>Chitinophagales</taxon>
        <taxon>Chitinophagaceae</taxon>
        <taxon>Rhizosphaericola</taxon>
    </lineage>
</organism>
<comment type="similarity">
    <text evidence="2">Belongs to the outer membrane factor (OMF) (TC 1.B.17) family.</text>
</comment>
<keyword evidence="9" id="KW-1185">Reference proteome</keyword>
<evidence type="ECO:0000313" key="8">
    <source>
        <dbReference type="EMBL" id="QES89861.1"/>
    </source>
</evidence>
<keyword evidence="3" id="KW-0813">Transport</keyword>
<keyword evidence="4" id="KW-1134">Transmembrane beta strand</keyword>
<accession>A0A5P2GE28</accession>
<keyword evidence="5" id="KW-0812">Transmembrane</keyword>